<keyword evidence="1" id="KW-0812">Transmembrane</keyword>
<evidence type="ECO:0000256" key="1">
    <source>
        <dbReference type="SAM" id="Phobius"/>
    </source>
</evidence>
<evidence type="ECO:0000313" key="3">
    <source>
        <dbReference type="Proteomes" id="UP000245076"/>
    </source>
</evidence>
<sequence length="50" mass="5956">MTDWQRELNKAYQRGFEDNTKLTQYASGFITGIIIYMIISWSIAWIGNYF</sequence>
<keyword evidence="1" id="KW-1133">Transmembrane helix</keyword>
<reference evidence="2 3" key="1">
    <citation type="submission" date="2018-02" db="EMBL/GenBank/DDBJ databases">
        <title>Novel Leptospira species isolated from soil and water in Japan.</title>
        <authorList>
            <person name="Nakao R."/>
            <person name="Masuzawa T."/>
        </authorList>
    </citation>
    <scope>NUCLEOTIDE SEQUENCE [LARGE SCALE GENOMIC DNA]</scope>
    <source>
        <strain evidence="2 3">E8</strain>
    </source>
</reference>
<accession>A0A2P2D7N6</accession>
<proteinExistence type="predicted"/>
<name>A0A2P2D7N6_9LEPT</name>
<gene>
    <name evidence="2" type="ORF">LPTSP1_36650</name>
</gene>
<dbReference type="EMBL" id="BFAY01000013">
    <property type="protein sequence ID" value="GBF40647.1"/>
    <property type="molecule type" value="Genomic_DNA"/>
</dbReference>
<keyword evidence="1" id="KW-0472">Membrane</keyword>
<protein>
    <submittedName>
        <fullName evidence="2">Uncharacterized protein</fullName>
    </submittedName>
</protein>
<comment type="caution">
    <text evidence="2">The sequence shown here is derived from an EMBL/GenBank/DDBJ whole genome shotgun (WGS) entry which is preliminary data.</text>
</comment>
<dbReference type="RefSeq" id="WP_167396477.1">
    <property type="nucleotide sequence ID" value="NZ_BFAY01000013.1"/>
</dbReference>
<dbReference type="AlphaFoldDB" id="A0A2P2D7N6"/>
<feature type="transmembrane region" description="Helical" evidence="1">
    <location>
        <begin position="25"/>
        <end position="46"/>
    </location>
</feature>
<keyword evidence="3" id="KW-1185">Reference proteome</keyword>
<evidence type="ECO:0000313" key="2">
    <source>
        <dbReference type="EMBL" id="GBF40647.1"/>
    </source>
</evidence>
<organism evidence="2 3">
    <name type="scientific">Leptospira johnsonii</name>
    <dbReference type="NCBI Taxonomy" id="1917820"/>
    <lineage>
        <taxon>Bacteria</taxon>
        <taxon>Pseudomonadati</taxon>
        <taxon>Spirochaetota</taxon>
        <taxon>Spirochaetia</taxon>
        <taxon>Leptospirales</taxon>
        <taxon>Leptospiraceae</taxon>
        <taxon>Leptospira</taxon>
    </lineage>
</organism>
<dbReference type="Proteomes" id="UP000245076">
    <property type="component" value="Unassembled WGS sequence"/>
</dbReference>